<dbReference type="Proteomes" id="UP000238479">
    <property type="component" value="Chromosome 1"/>
</dbReference>
<keyword evidence="2" id="KW-1185">Reference proteome</keyword>
<reference evidence="1 2" key="1">
    <citation type="journal article" date="2018" name="Nat. Genet.">
        <title>The Rosa genome provides new insights in the design of modern roses.</title>
        <authorList>
            <person name="Bendahmane M."/>
        </authorList>
    </citation>
    <scope>NUCLEOTIDE SEQUENCE [LARGE SCALE GENOMIC DNA]</scope>
    <source>
        <strain evidence="2">cv. Old Blush</strain>
    </source>
</reference>
<protein>
    <submittedName>
        <fullName evidence="1">Uncharacterized protein</fullName>
    </submittedName>
</protein>
<proteinExistence type="predicted"/>
<organism evidence="1 2">
    <name type="scientific">Rosa chinensis</name>
    <name type="common">China rose</name>
    <dbReference type="NCBI Taxonomy" id="74649"/>
    <lineage>
        <taxon>Eukaryota</taxon>
        <taxon>Viridiplantae</taxon>
        <taxon>Streptophyta</taxon>
        <taxon>Embryophyta</taxon>
        <taxon>Tracheophyta</taxon>
        <taxon>Spermatophyta</taxon>
        <taxon>Magnoliopsida</taxon>
        <taxon>eudicotyledons</taxon>
        <taxon>Gunneridae</taxon>
        <taxon>Pentapetalae</taxon>
        <taxon>rosids</taxon>
        <taxon>fabids</taxon>
        <taxon>Rosales</taxon>
        <taxon>Rosaceae</taxon>
        <taxon>Rosoideae</taxon>
        <taxon>Rosoideae incertae sedis</taxon>
        <taxon>Rosa</taxon>
    </lineage>
</organism>
<comment type="caution">
    <text evidence="1">The sequence shown here is derived from an EMBL/GenBank/DDBJ whole genome shotgun (WGS) entry which is preliminary data.</text>
</comment>
<gene>
    <name evidence="1" type="ORF">RchiOBHm_Chr1g0378821</name>
</gene>
<dbReference type="AlphaFoldDB" id="A0A2P6SNI2"/>
<evidence type="ECO:0000313" key="2">
    <source>
        <dbReference type="Proteomes" id="UP000238479"/>
    </source>
</evidence>
<dbReference type="Gramene" id="PRQ60220">
    <property type="protein sequence ID" value="PRQ60220"/>
    <property type="gene ID" value="RchiOBHm_Chr1g0378821"/>
</dbReference>
<accession>A0A2P6SNI2</accession>
<dbReference type="EMBL" id="PDCK01000039">
    <property type="protein sequence ID" value="PRQ60220.1"/>
    <property type="molecule type" value="Genomic_DNA"/>
</dbReference>
<sequence length="89" mass="9785">MGVTKNGGESTLGSSRELILNTTYLNYKGINSHLDGDARVGFRFGSRGGFSPFSPMYWILIEVEYSEVGFLCLGIYLDLEGDGLFETGF</sequence>
<name>A0A2P6SNI2_ROSCH</name>
<evidence type="ECO:0000313" key="1">
    <source>
        <dbReference type="EMBL" id="PRQ60220.1"/>
    </source>
</evidence>